<accession>A0A841H676</accession>
<evidence type="ECO:0008006" key="3">
    <source>
        <dbReference type="Google" id="ProtNLM"/>
    </source>
</evidence>
<dbReference type="Gene3D" id="1.10.1220.10">
    <property type="entry name" value="Met repressor-like"/>
    <property type="match status" value="1"/>
</dbReference>
<organism evidence="1 2">
    <name type="scientific">Longimicrobium terrae</name>
    <dbReference type="NCBI Taxonomy" id="1639882"/>
    <lineage>
        <taxon>Bacteria</taxon>
        <taxon>Pseudomonadati</taxon>
        <taxon>Gemmatimonadota</taxon>
        <taxon>Longimicrobiia</taxon>
        <taxon>Longimicrobiales</taxon>
        <taxon>Longimicrobiaceae</taxon>
        <taxon>Longimicrobium</taxon>
    </lineage>
</organism>
<sequence length="77" mass="8617">MKLLHVRVADDVCAQLQRAAELSGRTLHDELVVRLGGTPVPPRPIEEVLADIDAFRESLGRSFDHTLIDQFIEEGRP</sequence>
<dbReference type="InterPro" id="IPR010985">
    <property type="entry name" value="Ribbon_hlx_hlx"/>
</dbReference>
<dbReference type="SUPFAM" id="SSF47598">
    <property type="entry name" value="Ribbon-helix-helix"/>
    <property type="match status" value="1"/>
</dbReference>
<dbReference type="AlphaFoldDB" id="A0A841H676"/>
<dbReference type="Proteomes" id="UP000582837">
    <property type="component" value="Unassembled WGS sequence"/>
</dbReference>
<evidence type="ECO:0000313" key="2">
    <source>
        <dbReference type="Proteomes" id="UP000582837"/>
    </source>
</evidence>
<name>A0A841H676_9BACT</name>
<dbReference type="GO" id="GO:0006355">
    <property type="term" value="P:regulation of DNA-templated transcription"/>
    <property type="evidence" value="ECO:0007669"/>
    <property type="project" value="InterPro"/>
</dbReference>
<dbReference type="InterPro" id="IPR013321">
    <property type="entry name" value="Arc_rbn_hlx_hlx"/>
</dbReference>
<evidence type="ECO:0000313" key="1">
    <source>
        <dbReference type="EMBL" id="MBB6073444.1"/>
    </source>
</evidence>
<comment type="caution">
    <text evidence="1">The sequence shown here is derived from an EMBL/GenBank/DDBJ whole genome shotgun (WGS) entry which is preliminary data.</text>
</comment>
<protein>
    <recommendedName>
        <fullName evidence="3">Antitoxin</fullName>
    </recommendedName>
</protein>
<gene>
    <name evidence="1" type="ORF">HNQ61_005111</name>
</gene>
<keyword evidence="2" id="KW-1185">Reference proteome</keyword>
<dbReference type="RefSeq" id="WP_170039090.1">
    <property type="nucleotide sequence ID" value="NZ_JABDTL010000002.1"/>
</dbReference>
<dbReference type="EMBL" id="JACHIA010000024">
    <property type="protein sequence ID" value="MBB6073444.1"/>
    <property type="molecule type" value="Genomic_DNA"/>
</dbReference>
<reference evidence="1 2" key="1">
    <citation type="submission" date="2020-08" db="EMBL/GenBank/DDBJ databases">
        <title>Genomic Encyclopedia of Type Strains, Phase IV (KMG-IV): sequencing the most valuable type-strain genomes for metagenomic binning, comparative biology and taxonomic classification.</title>
        <authorList>
            <person name="Goeker M."/>
        </authorList>
    </citation>
    <scope>NUCLEOTIDE SEQUENCE [LARGE SCALE GENOMIC DNA]</scope>
    <source>
        <strain evidence="1 2">DSM 29007</strain>
    </source>
</reference>
<proteinExistence type="predicted"/>